<dbReference type="InterPro" id="IPR036249">
    <property type="entry name" value="Thioredoxin-like_sf"/>
</dbReference>
<reference evidence="4" key="1">
    <citation type="journal article" date="2019" name="Int. J. Syst. Evol. Microbiol.">
        <title>The Global Catalogue of Microorganisms (GCM) 10K type strain sequencing project: providing services to taxonomists for standard genome sequencing and annotation.</title>
        <authorList>
            <consortium name="The Broad Institute Genomics Platform"/>
            <consortium name="The Broad Institute Genome Sequencing Center for Infectious Disease"/>
            <person name="Wu L."/>
            <person name="Ma J."/>
        </authorList>
    </citation>
    <scope>NUCLEOTIDE SEQUENCE [LARGE SCALE GENOMIC DNA]</scope>
    <source>
        <strain evidence="4">CCUG 53903</strain>
    </source>
</reference>
<sequence length="179" mass="18504">MVVLTVAVILVGVLCLLDLLLTFGVIRRLRDHTETLSNLMRYSVEVGVATDIPVVGTAVGEFTASTVDGEPVSTGSLTGTTAVVFLSSGCTTCHAQLPSLVEWARERDRERVLVVVDTSASDGADLVAALTYVARVVRDPGGGPVCAAFGVSAFPAACVAIDGMVVATAPDFSRLPALV</sequence>
<comment type="caution">
    <text evidence="3">The sequence shown here is derived from an EMBL/GenBank/DDBJ whole genome shotgun (WGS) entry which is preliminary data.</text>
</comment>
<evidence type="ECO:0000313" key="4">
    <source>
        <dbReference type="Proteomes" id="UP001596058"/>
    </source>
</evidence>
<protein>
    <submittedName>
        <fullName evidence="3">TlpA family protein disulfide reductase</fullName>
    </submittedName>
</protein>
<dbReference type="CDD" id="cd02966">
    <property type="entry name" value="TlpA_like_family"/>
    <property type="match status" value="1"/>
</dbReference>
<gene>
    <name evidence="3" type="ORF">ACFPZ3_47055</name>
</gene>
<keyword evidence="4" id="KW-1185">Reference proteome</keyword>
<keyword evidence="1" id="KW-0472">Membrane</keyword>
<feature type="transmembrane region" description="Helical" evidence="1">
    <location>
        <begin position="6"/>
        <end position="26"/>
    </location>
</feature>
<keyword evidence="1" id="KW-1133">Transmembrane helix</keyword>
<dbReference type="InterPro" id="IPR013766">
    <property type="entry name" value="Thioredoxin_domain"/>
</dbReference>
<dbReference type="Gene3D" id="3.40.30.10">
    <property type="entry name" value="Glutaredoxin"/>
    <property type="match status" value="1"/>
</dbReference>
<accession>A0ABW1D415</accession>
<dbReference type="PROSITE" id="PS51352">
    <property type="entry name" value="THIOREDOXIN_2"/>
    <property type="match status" value="1"/>
</dbReference>
<keyword evidence="1" id="KW-0812">Transmembrane</keyword>
<name>A0ABW1D415_9ACTN</name>
<dbReference type="EMBL" id="JBHSPA010000064">
    <property type="protein sequence ID" value="MFC5831453.1"/>
    <property type="molecule type" value="Genomic_DNA"/>
</dbReference>
<dbReference type="SUPFAM" id="SSF52833">
    <property type="entry name" value="Thioredoxin-like"/>
    <property type="match status" value="1"/>
</dbReference>
<organism evidence="3 4">
    <name type="scientific">Nonomuraea insulae</name>
    <dbReference type="NCBI Taxonomy" id="1616787"/>
    <lineage>
        <taxon>Bacteria</taxon>
        <taxon>Bacillati</taxon>
        <taxon>Actinomycetota</taxon>
        <taxon>Actinomycetes</taxon>
        <taxon>Streptosporangiales</taxon>
        <taxon>Streptosporangiaceae</taxon>
        <taxon>Nonomuraea</taxon>
    </lineage>
</organism>
<feature type="domain" description="Thioredoxin" evidence="2">
    <location>
        <begin position="53"/>
        <end position="179"/>
    </location>
</feature>
<evidence type="ECO:0000313" key="3">
    <source>
        <dbReference type="EMBL" id="MFC5831453.1"/>
    </source>
</evidence>
<dbReference type="RefSeq" id="WP_379520925.1">
    <property type="nucleotide sequence ID" value="NZ_JBHSPA010000064.1"/>
</dbReference>
<evidence type="ECO:0000256" key="1">
    <source>
        <dbReference type="SAM" id="Phobius"/>
    </source>
</evidence>
<evidence type="ECO:0000259" key="2">
    <source>
        <dbReference type="PROSITE" id="PS51352"/>
    </source>
</evidence>
<dbReference type="Proteomes" id="UP001596058">
    <property type="component" value="Unassembled WGS sequence"/>
</dbReference>
<proteinExistence type="predicted"/>